<organism evidence="1 2">
    <name type="scientific">Deinococcus actinosclerus</name>
    <dbReference type="NCBI Taxonomy" id="1768108"/>
    <lineage>
        <taxon>Bacteria</taxon>
        <taxon>Thermotogati</taxon>
        <taxon>Deinococcota</taxon>
        <taxon>Deinococci</taxon>
        <taxon>Deinococcales</taxon>
        <taxon>Deinococcaceae</taxon>
        <taxon>Deinococcus</taxon>
    </lineage>
</organism>
<sequence>MPLPMPITQQTPMAYQVGAFALIHHQGAYLITRPRAPLQPGAQGLPGLILAAEPGSNPVELHLRRVIREQVKLVVSDLRLVGSYVARGVPEGHADARLHLIFGTEYSAGILDPDATQLSAAEWIPGPELLDPGSAPDWLQSAVREYETAAQTAAAPVAAPPRSRLGFIRRR</sequence>
<keyword evidence="2" id="KW-1185">Reference proteome</keyword>
<evidence type="ECO:0008006" key="3">
    <source>
        <dbReference type="Google" id="ProtNLM"/>
    </source>
</evidence>
<protein>
    <recommendedName>
        <fullName evidence="3">Nudix hydrolase domain-containing protein</fullName>
    </recommendedName>
</protein>
<dbReference type="EMBL" id="CP013910">
    <property type="protein sequence ID" value="ALW87730.1"/>
    <property type="molecule type" value="Genomic_DNA"/>
</dbReference>
<dbReference type="Proteomes" id="UP000060071">
    <property type="component" value="Chromosome"/>
</dbReference>
<dbReference type="SUPFAM" id="SSF55811">
    <property type="entry name" value="Nudix"/>
    <property type="match status" value="1"/>
</dbReference>
<evidence type="ECO:0000313" key="2">
    <source>
        <dbReference type="Proteomes" id="UP000060071"/>
    </source>
</evidence>
<evidence type="ECO:0000313" key="1">
    <source>
        <dbReference type="EMBL" id="ALW87730.1"/>
    </source>
</evidence>
<reference evidence="1 2" key="1">
    <citation type="submission" date="2015-12" db="EMBL/GenBank/DDBJ databases">
        <authorList>
            <person name="Kim M.K."/>
            <person name="Srinivasan S."/>
            <person name="Lee J.-J."/>
            <person name="Kim K."/>
        </authorList>
    </citation>
    <scope>NUCLEOTIDE SEQUENCE [LARGE SCALE GENOMIC DNA]</scope>
    <source>
        <strain evidence="1 2">BM2</strain>
    </source>
</reference>
<name>A0ABM5X222_9DEIO</name>
<dbReference type="InterPro" id="IPR015797">
    <property type="entry name" value="NUDIX_hydrolase-like_dom_sf"/>
</dbReference>
<gene>
    <name evidence="1" type="ORF">AUC44_01485</name>
</gene>
<accession>A0ABM5X222</accession>
<proteinExistence type="predicted"/>